<dbReference type="Pfam" id="PF00155">
    <property type="entry name" value="Aminotran_1_2"/>
    <property type="match status" value="1"/>
</dbReference>
<comment type="similarity">
    <text evidence="7">Belongs to the class-I pyridoxal-phosphate-dependent aminotransferase family. Alanine aminotransferase subfamily.</text>
</comment>
<dbReference type="SUPFAM" id="SSF53383">
    <property type="entry name" value="PLP-dependent transferases"/>
    <property type="match status" value="1"/>
</dbReference>
<dbReference type="InterPro" id="IPR015421">
    <property type="entry name" value="PyrdxlP-dep_Trfase_major"/>
</dbReference>
<comment type="cofactor">
    <cofactor evidence="1">
        <name>pyridoxal 5'-phosphate</name>
        <dbReference type="ChEBI" id="CHEBI:597326"/>
    </cofactor>
</comment>
<evidence type="ECO:0000256" key="6">
    <source>
        <dbReference type="ARBA" id="ARBA00025708"/>
    </source>
</evidence>
<name>A0ABD0YUM7_9HEMI</name>
<keyword evidence="13" id="KW-1185">Reference proteome</keyword>
<keyword evidence="10" id="KW-0472">Membrane</keyword>
<accession>A0ABD0YUM7</accession>
<evidence type="ECO:0000313" key="13">
    <source>
        <dbReference type="Proteomes" id="UP001558652"/>
    </source>
</evidence>
<dbReference type="InterPro" id="IPR004839">
    <property type="entry name" value="Aminotransferase_I/II_large"/>
</dbReference>
<dbReference type="PANTHER" id="PTHR11751">
    <property type="entry name" value="ALANINE AMINOTRANSFERASE"/>
    <property type="match status" value="1"/>
</dbReference>
<evidence type="ECO:0000259" key="11">
    <source>
        <dbReference type="Pfam" id="PF00155"/>
    </source>
</evidence>
<dbReference type="Gene3D" id="3.40.640.10">
    <property type="entry name" value="Type I PLP-dependent aspartate aminotransferase-like (Major domain)"/>
    <property type="match status" value="1"/>
</dbReference>
<sequence>MSDEIDGKKPAILLPTPEYPLFSASLQEHGVQELRYKLNEDDVWAIDIDSAYEAVEEGKRQSYQPRAIVIINPGNPTGKSSLNKYTYVFVEHIIIFIYIIIYSQVYQELAYFDDHPFHSFKKVLKEMGHPYSDSVQLCSFMSSSKGVIYESGLRGGFMEMTNVDDSIRKCLTTVCSAQLCANTIGQVAVDVMVKPPVPGEPSYQLYNEEKTIAMDALKRKSKACCDFFNSLEGVHCNPIRSGYYAFPRVDIPPRAVKDAEAKGMDVDTYYLMELLEETGISYAPGSAFGQAPGTHHLR</sequence>
<keyword evidence="5" id="KW-0663">Pyridoxal phosphate</keyword>
<gene>
    <name evidence="12" type="ORF">AAG570_013412</name>
</gene>
<keyword evidence="10" id="KW-0812">Transmembrane</keyword>
<comment type="pathway">
    <text evidence="6">Amino-acid degradation; L-alanine degradation via transaminase pathway; pyruvate from L-alanine: step 1/1.</text>
</comment>
<dbReference type="InterPro" id="IPR015422">
    <property type="entry name" value="PyrdxlP-dep_Trfase_small"/>
</dbReference>
<organism evidence="12 13">
    <name type="scientific">Ranatra chinensis</name>
    <dbReference type="NCBI Taxonomy" id="642074"/>
    <lineage>
        <taxon>Eukaryota</taxon>
        <taxon>Metazoa</taxon>
        <taxon>Ecdysozoa</taxon>
        <taxon>Arthropoda</taxon>
        <taxon>Hexapoda</taxon>
        <taxon>Insecta</taxon>
        <taxon>Pterygota</taxon>
        <taxon>Neoptera</taxon>
        <taxon>Paraneoptera</taxon>
        <taxon>Hemiptera</taxon>
        <taxon>Heteroptera</taxon>
        <taxon>Panheteroptera</taxon>
        <taxon>Nepomorpha</taxon>
        <taxon>Nepidae</taxon>
        <taxon>Ranatrinae</taxon>
        <taxon>Ranatra</taxon>
    </lineage>
</organism>
<keyword evidence="4" id="KW-0808">Transferase</keyword>
<dbReference type="EC" id="2.6.1.2" evidence="8"/>
<feature type="transmembrane region" description="Helical" evidence="10">
    <location>
        <begin position="85"/>
        <end position="105"/>
    </location>
</feature>
<evidence type="ECO:0000256" key="8">
    <source>
        <dbReference type="ARBA" id="ARBA00026106"/>
    </source>
</evidence>
<evidence type="ECO:0000256" key="10">
    <source>
        <dbReference type="SAM" id="Phobius"/>
    </source>
</evidence>
<evidence type="ECO:0000256" key="1">
    <source>
        <dbReference type="ARBA" id="ARBA00001933"/>
    </source>
</evidence>
<protein>
    <recommendedName>
        <fullName evidence="8">alanine transaminase</fullName>
        <ecNumber evidence="8">2.6.1.2</ecNumber>
    </recommendedName>
</protein>
<feature type="domain" description="Aminotransferase class I/classII large" evidence="11">
    <location>
        <begin position="9"/>
        <end position="292"/>
    </location>
</feature>
<dbReference type="FunFam" id="3.40.640.10:FF:000236">
    <property type="entry name" value="Alanine aminotransferase 2"/>
    <property type="match status" value="1"/>
</dbReference>
<evidence type="ECO:0000256" key="5">
    <source>
        <dbReference type="ARBA" id="ARBA00022898"/>
    </source>
</evidence>
<dbReference type="InterPro" id="IPR045088">
    <property type="entry name" value="ALAT1/2-like"/>
</dbReference>
<dbReference type="AlphaFoldDB" id="A0ABD0YUM7"/>
<evidence type="ECO:0000256" key="7">
    <source>
        <dbReference type="ARBA" id="ARBA00025785"/>
    </source>
</evidence>
<reference evidence="12 13" key="1">
    <citation type="submission" date="2024-07" db="EMBL/GenBank/DDBJ databases">
        <title>Chromosome-level genome assembly of the water stick insect Ranatra chinensis (Heteroptera: Nepidae).</title>
        <authorList>
            <person name="Liu X."/>
        </authorList>
    </citation>
    <scope>NUCLEOTIDE SEQUENCE [LARGE SCALE GENOMIC DNA]</scope>
    <source>
        <strain evidence="12">Cailab_2021Rc</strain>
        <tissue evidence="12">Muscle</tissue>
    </source>
</reference>
<keyword evidence="10" id="KW-1133">Transmembrane helix</keyword>
<evidence type="ECO:0000256" key="3">
    <source>
        <dbReference type="ARBA" id="ARBA00022576"/>
    </source>
</evidence>
<dbReference type="InterPro" id="IPR015424">
    <property type="entry name" value="PyrdxlP-dep_Trfase"/>
</dbReference>
<dbReference type="PANTHER" id="PTHR11751:SF29">
    <property type="entry name" value="ALANINE TRANSAMINASE"/>
    <property type="match status" value="1"/>
</dbReference>
<keyword evidence="3" id="KW-0032">Aminotransferase</keyword>
<evidence type="ECO:0000313" key="12">
    <source>
        <dbReference type="EMBL" id="KAL1128878.1"/>
    </source>
</evidence>
<comment type="caution">
    <text evidence="12">The sequence shown here is derived from an EMBL/GenBank/DDBJ whole genome shotgun (WGS) entry which is preliminary data.</text>
</comment>
<evidence type="ECO:0000256" key="9">
    <source>
        <dbReference type="ARBA" id="ARBA00047412"/>
    </source>
</evidence>
<comment type="subunit">
    <text evidence="2">Homodimer.</text>
</comment>
<dbReference type="GO" id="GO:0004021">
    <property type="term" value="F:L-alanine:2-oxoglutarate aminotransferase activity"/>
    <property type="evidence" value="ECO:0007669"/>
    <property type="project" value="UniProtKB-EC"/>
</dbReference>
<evidence type="ECO:0000256" key="4">
    <source>
        <dbReference type="ARBA" id="ARBA00022679"/>
    </source>
</evidence>
<comment type="catalytic activity">
    <reaction evidence="9">
        <text>L-alanine + 2-oxoglutarate = pyruvate + L-glutamate</text>
        <dbReference type="Rhea" id="RHEA:19453"/>
        <dbReference type="ChEBI" id="CHEBI:15361"/>
        <dbReference type="ChEBI" id="CHEBI:16810"/>
        <dbReference type="ChEBI" id="CHEBI:29985"/>
        <dbReference type="ChEBI" id="CHEBI:57972"/>
        <dbReference type="EC" id="2.6.1.2"/>
    </reaction>
</comment>
<evidence type="ECO:0000256" key="2">
    <source>
        <dbReference type="ARBA" id="ARBA00011738"/>
    </source>
</evidence>
<dbReference type="Proteomes" id="UP001558652">
    <property type="component" value="Unassembled WGS sequence"/>
</dbReference>
<dbReference type="Gene3D" id="3.90.1150.10">
    <property type="entry name" value="Aspartate Aminotransferase, domain 1"/>
    <property type="match status" value="1"/>
</dbReference>
<dbReference type="EMBL" id="JBFDAA010000009">
    <property type="protein sequence ID" value="KAL1128878.1"/>
    <property type="molecule type" value="Genomic_DNA"/>
</dbReference>
<proteinExistence type="inferred from homology"/>